<feature type="region of interest" description="Disordered" evidence="1">
    <location>
        <begin position="110"/>
        <end position="163"/>
    </location>
</feature>
<name>A0A4C1TID1_EUMVA</name>
<dbReference type="Proteomes" id="UP000299102">
    <property type="component" value="Unassembled WGS sequence"/>
</dbReference>
<feature type="compositionally biased region" description="Basic and acidic residues" evidence="1">
    <location>
        <begin position="116"/>
        <end position="163"/>
    </location>
</feature>
<sequence length="163" mass="18292">MVKVAIDNFFRNASGSSSSFKTRTVEMTCVPVHAARGRRGRQMRRPGAGGQVARAALAGPGSLSDTLGAVEFRVYAVRRYRFRNRLTTFGRSRGPPFGASFRTTSAKLTVGTQNRDQGRERNRDRKLYQNRDLHYGRDRNRDGHQDRNRGGERHRDSVHAGGS</sequence>
<accession>A0A4C1TID1</accession>
<evidence type="ECO:0000256" key="1">
    <source>
        <dbReference type="SAM" id="MobiDB-lite"/>
    </source>
</evidence>
<evidence type="ECO:0000313" key="3">
    <source>
        <dbReference type="Proteomes" id="UP000299102"/>
    </source>
</evidence>
<comment type="caution">
    <text evidence="2">The sequence shown here is derived from an EMBL/GenBank/DDBJ whole genome shotgun (WGS) entry which is preliminary data.</text>
</comment>
<protein>
    <submittedName>
        <fullName evidence="2">Uncharacterized protein</fullName>
    </submittedName>
</protein>
<proteinExistence type="predicted"/>
<reference evidence="2 3" key="1">
    <citation type="journal article" date="2019" name="Commun. Biol.">
        <title>The bagworm genome reveals a unique fibroin gene that provides high tensile strength.</title>
        <authorList>
            <person name="Kono N."/>
            <person name="Nakamura H."/>
            <person name="Ohtoshi R."/>
            <person name="Tomita M."/>
            <person name="Numata K."/>
            <person name="Arakawa K."/>
        </authorList>
    </citation>
    <scope>NUCLEOTIDE SEQUENCE [LARGE SCALE GENOMIC DNA]</scope>
</reference>
<dbReference type="EMBL" id="BGZK01000055">
    <property type="protein sequence ID" value="GBP13148.1"/>
    <property type="molecule type" value="Genomic_DNA"/>
</dbReference>
<evidence type="ECO:0000313" key="2">
    <source>
        <dbReference type="EMBL" id="GBP13148.1"/>
    </source>
</evidence>
<dbReference type="AlphaFoldDB" id="A0A4C1TID1"/>
<organism evidence="2 3">
    <name type="scientific">Eumeta variegata</name>
    <name type="common">Bagworm moth</name>
    <name type="synonym">Eumeta japonica</name>
    <dbReference type="NCBI Taxonomy" id="151549"/>
    <lineage>
        <taxon>Eukaryota</taxon>
        <taxon>Metazoa</taxon>
        <taxon>Ecdysozoa</taxon>
        <taxon>Arthropoda</taxon>
        <taxon>Hexapoda</taxon>
        <taxon>Insecta</taxon>
        <taxon>Pterygota</taxon>
        <taxon>Neoptera</taxon>
        <taxon>Endopterygota</taxon>
        <taxon>Lepidoptera</taxon>
        <taxon>Glossata</taxon>
        <taxon>Ditrysia</taxon>
        <taxon>Tineoidea</taxon>
        <taxon>Psychidae</taxon>
        <taxon>Oiketicinae</taxon>
        <taxon>Eumeta</taxon>
    </lineage>
</organism>
<keyword evidence="3" id="KW-1185">Reference proteome</keyword>
<gene>
    <name evidence="2" type="ORF">EVAR_93111_1</name>
</gene>